<feature type="transmembrane region" description="Helical" evidence="8">
    <location>
        <begin position="165"/>
        <end position="184"/>
    </location>
</feature>
<comment type="similarity">
    <text evidence="7">Belongs to the major facilitator superfamily. Sugar transporter (TC 2.A.1.1) family. Trehalose transporter subfamily.</text>
</comment>
<dbReference type="EMBL" id="OV651819">
    <property type="protein sequence ID" value="CAH1113386.1"/>
    <property type="molecule type" value="Genomic_DNA"/>
</dbReference>
<dbReference type="PANTHER" id="PTHR48021:SF1">
    <property type="entry name" value="GH07001P-RELATED"/>
    <property type="match status" value="1"/>
</dbReference>
<feature type="transmembrane region" description="Helical" evidence="8">
    <location>
        <begin position="386"/>
        <end position="405"/>
    </location>
</feature>
<comment type="subcellular location">
    <subcellularLocation>
        <location evidence="1">Cell membrane</location>
        <topology evidence="1">Multi-pass membrane protein</topology>
    </subcellularLocation>
</comment>
<evidence type="ECO:0000256" key="2">
    <source>
        <dbReference type="ARBA" id="ARBA00022475"/>
    </source>
</evidence>
<dbReference type="Gene3D" id="1.20.1250.20">
    <property type="entry name" value="MFS general substrate transporter like domains"/>
    <property type="match status" value="1"/>
</dbReference>
<protein>
    <recommendedName>
        <fullName evidence="9">Major facilitator superfamily (MFS) profile domain-containing protein</fullName>
    </recommendedName>
</protein>
<evidence type="ECO:0000313" key="10">
    <source>
        <dbReference type="EMBL" id="CAH1113386.1"/>
    </source>
</evidence>
<evidence type="ECO:0000256" key="3">
    <source>
        <dbReference type="ARBA" id="ARBA00022692"/>
    </source>
</evidence>
<dbReference type="InterPro" id="IPR050549">
    <property type="entry name" value="MFS_Trehalose_Transporter"/>
</dbReference>
<evidence type="ECO:0000256" key="8">
    <source>
        <dbReference type="SAM" id="Phobius"/>
    </source>
</evidence>
<proteinExistence type="inferred from homology"/>
<feature type="transmembrane region" description="Helical" evidence="8">
    <location>
        <begin position="81"/>
        <end position="99"/>
    </location>
</feature>
<feature type="transmembrane region" description="Helical" evidence="8">
    <location>
        <begin position="105"/>
        <end position="128"/>
    </location>
</feature>
<dbReference type="InterPro" id="IPR036259">
    <property type="entry name" value="MFS_trans_sf"/>
</dbReference>
<feature type="transmembrane region" description="Helical" evidence="8">
    <location>
        <begin position="417"/>
        <end position="437"/>
    </location>
</feature>
<dbReference type="OrthoDB" id="6612291at2759"/>
<dbReference type="InterPro" id="IPR020846">
    <property type="entry name" value="MFS_dom"/>
</dbReference>
<gene>
    <name evidence="10" type="ORF">PSYICH_LOCUS13769</name>
</gene>
<organism evidence="10 11">
    <name type="scientific">Psylliodes chrysocephalus</name>
    <dbReference type="NCBI Taxonomy" id="3402493"/>
    <lineage>
        <taxon>Eukaryota</taxon>
        <taxon>Metazoa</taxon>
        <taxon>Ecdysozoa</taxon>
        <taxon>Arthropoda</taxon>
        <taxon>Hexapoda</taxon>
        <taxon>Insecta</taxon>
        <taxon>Pterygota</taxon>
        <taxon>Neoptera</taxon>
        <taxon>Endopterygota</taxon>
        <taxon>Coleoptera</taxon>
        <taxon>Polyphaga</taxon>
        <taxon>Cucujiformia</taxon>
        <taxon>Chrysomeloidea</taxon>
        <taxon>Chrysomelidae</taxon>
        <taxon>Galerucinae</taxon>
        <taxon>Alticini</taxon>
        <taxon>Psylliodes</taxon>
    </lineage>
</organism>
<dbReference type="AlphaFoldDB" id="A0A9P0D6M9"/>
<evidence type="ECO:0000256" key="4">
    <source>
        <dbReference type="ARBA" id="ARBA00022989"/>
    </source>
</evidence>
<keyword evidence="11" id="KW-1185">Reference proteome</keyword>
<dbReference type="InterPro" id="IPR005829">
    <property type="entry name" value="Sugar_transporter_CS"/>
</dbReference>
<evidence type="ECO:0000256" key="1">
    <source>
        <dbReference type="ARBA" id="ARBA00004651"/>
    </source>
</evidence>
<evidence type="ECO:0000313" key="11">
    <source>
        <dbReference type="Proteomes" id="UP001153636"/>
    </source>
</evidence>
<dbReference type="GO" id="GO:0022857">
    <property type="term" value="F:transmembrane transporter activity"/>
    <property type="evidence" value="ECO:0007669"/>
    <property type="project" value="InterPro"/>
</dbReference>
<dbReference type="PROSITE" id="PS00217">
    <property type="entry name" value="SUGAR_TRANSPORT_2"/>
    <property type="match status" value="1"/>
</dbReference>
<accession>A0A9P0D6M9</accession>
<feature type="transmembrane region" description="Helical" evidence="8">
    <location>
        <begin position="281"/>
        <end position="305"/>
    </location>
</feature>
<dbReference type="PRINTS" id="PR00171">
    <property type="entry name" value="SUGRTRNSPORT"/>
</dbReference>
<dbReference type="Pfam" id="PF00083">
    <property type="entry name" value="Sugar_tr"/>
    <property type="match status" value="1"/>
</dbReference>
<feature type="transmembrane region" description="Helical" evidence="8">
    <location>
        <begin position="312"/>
        <end position="334"/>
    </location>
</feature>
<sequence length="454" mass="50402">MAEAKTLPQYVAATSICLGAWSTGTVLGWTSNITDDLKNGKLNGLKMNNDELGWAGSCCTLGAMMVCFPIGFLADTIGRKPTCLGTVIPFVVGWLLIIYSKTHLMLYLGRVLTGAAGGAFVVIGPIYTAEIAQTHIRGKLGTFVQLFIVIGVLYDEILGWALPMLAYNIACLVVPVIFGVVFLFQPETPFYNLKRGMPEKAEYCLKRLRGNHYDFRIELAVIINEIEEERRTGNFWKDVKTRANKKATVICIGLMLYQQLTGVNAMSFYSKDILLQSGSNIPVQFAVIATGITGLISTVLAASIIDRNGRIFLLQISCRICAFSTFLLAFYFSLKYHSDARRQYVKTLSFLPALSLMLFCVGFNIGLGPIPWLATAELFSPAVKQVMGSVACAVNWLTAFLVTRFCLVIEEKIGTDYTFYIFTCISLSCIFFVFVLVPETKNLRYDKIKEELEK</sequence>
<keyword evidence="2" id="KW-1003">Cell membrane</keyword>
<dbReference type="SUPFAM" id="SSF103473">
    <property type="entry name" value="MFS general substrate transporter"/>
    <property type="match status" value="1"/>
</dbReference>
<dbReference type="InterPro" id="IPR003663">
    <property type="entry name" value="Sugar/inositol_transpt"/>
</dbReference>
<feature type="transmembrane region" description="Helical" evidence="8">
    <location>
        <begin position="354"/>
        <end position="374"/>
    </location>
</feature>
<feature type="transmembrane region" description="Helical" evidence="8">
    <location>
        <begin position="140"/>
        <end position="159"/>
    </location>
</feature>
<dbReference type="PANTHER" id="PTHR48021">
    <property type="match status" value="1"/>
</dbReference>
<evidence type="ECO:0000259" key="9">
    <source>
        <dbReference type="PROSITE" id="PS50850"/>
    </source>
</evidence>
<feature type="domain" description="Major facilitator superfamily (MFS) profile" evidence="9">
    <location>
        <begin position="8"/>
        <end position="441"/>
    </location>
</feature>
<keyword evidence="5 8" id="KW-0472">Membrane</keyword>
<dbReference type="Proteomes" id="UP001153636">
    <property type="component" value="Chromosome 7"/>
</dbReference>
<keyword evidence="6" id="KW-0325">Glycoprotein</keyword>
<evidence type="ECO:0000256" key="7">
    <source>
        <dbReference type="ARBA" id="ARBA00024348"/>
    </source>
</evidence>
<evidence type="ECO:0000256" key="5">
    <source>
        <dbReference type="ARBA" id="ARBA00023136"/>
    </source>
</evidence>
<dbReference type="InterPro" id="IPR005828">
    <property type="entry name" value="MFS_sugar_transport-like"/>
</dbReference>
<dbReference type="PROSITE" id="PS50850">
    <property type="entry name" value="MFS"/>
    <property type="match status" value="1"/>
</dbReference>
<keyword evidence="3 8" id="KW-0812">Transmembrane</keyword>
<feature type="transmembrane region" description="Helical" evidence="8">
    <location>
        <begin position="247"/>
        <end position="269"/>
    </location>
</feature>
<evidence type="ECO:0000256" key="6">
    <source>
        <dbReference type="ARBA" id="ARBA00023180"/>
    </source>
</evidence>
<reference evidence="10" key="1">
    <citation type="submission" date="2022-01" db="EMBL/GenBank/DDBJ databases">
        <authorList>
            <person name="King R."/>
        </authorList>
    </citation>
    <scope>NUCLEOTIDE SEQUENCE</scope>
</reference>
<dbReference type="GO" id="GO:0005886">
    <property type="term" value="C:plasma membrane"/>
    <property type="evidence" value="ECO:0007669"/>
    <property type="project" value="UniProtKB-SubCell"/>
</dbReference>
<feature type="transmembrane region" description="Helical" evidence="8">
    <location>
        <begin position="52"/>
        <end position="74"/>
    </location>
</feature>
<name>A0A9P0D6M9_9CUCU</name>
<dbReference type="FunFam" id="1.20.1250.20:FF:000055">
    <property type="entry name" value="Facilitated trehalose transporter Tret1-2 homolog"/>
    <property type="match status" value="1"/>
</dbReference>
<keyword evidence="4 8" id="KW-1133">Transmembrane helix</keyword>